<gene>
    <name evidence="9" type="ORF">HAT86_02985</name>
</gene>
<organism evidence="9 10">
    <name type="scientific">Roseovarius gahaiensis</name>
    <dbReference type="NCBI Taxonomy" id="2716691"/>
    <lineage>
        <taxon>Bacteria</taxon>
        <taxon>Pseudomonadati</taxon>
        <taxon>Pseudomonadota</taxon>
        <taxon>Alphaproteobacteria</taxon>
        <taxon>Rhodobacterales</taxon>
        <taxon>Roseobacteraceae</taxon>
        <taxon>Roseovarius</taxon>
    </lineage>
</organism>
<dbReference type="Pfam" id="PF00765">
    <property type="entry name" value="Autoind_synth"/>
    <property type="match status" value="1"/>
</dbReference>
<evidence type="ECO:0000256" key="2">
    <source>
        <dbReference type="ARBA" id="ARBA00022654"/>
    </source>
</evidence>
<dbReference type="GO" id="GO:0007165">
    <property type="term" value="P:signal transduction"/>
    <property type="evidence" value="ECO:0007669"/>
    <property type="project" value="TreeGrafter"/>
</dbReference>
<evidence type="ECO:0000256" key="5">
    <source>
        <dbReference type="ARBA" id="ARBA00022929"/>
    </source>
</evidence>
<dbReference type="Proteomes" id="UP000639775">
    <property type="component" value="Unassembled WGS sequence"/>
</dbReference>
<dbReference type="EMBL" id="JAAORB010000003">
    <property type="protein sequence ID" value="NHQ73431.1"/>
    <property type="molecule type" value="Genomic_DNA"/>
</dbReference>
<dbReference type="Gene3D" id="3.40.630.30">
    <property type="match status" value="1"/>
</dbReference>
<reference evidence="9" key="1">
    <citation type="submission" date="2020-03" db="EMBL/GenBank/DDBJ databases">
        <title>Roseovarius gahaiensis sp. nov., isolated from Gahai Saline Lake, China.</title>
        <authorList>
            <person name="Sun X."/>
        </authorList>
    </citation>
    <scope>NUCLEOTIDE SEQUENCE</scope>
    <source>
        <strain evidence="9">GH877</strain>
    </source>
</reference>
<dbReference type="InterPro" id="IPR016181">
    <property type="entry name" value="Acyl_CoA_acyltransferase"/>
</dbReference>
<sequence length="186" mass="21041">MILVIDALNRHRFGSIIDDMYQLRARVFRDRLGWDVTVQNGRESDLFDDLDPAYLIALDDDYNVIGCNRMLQTTGPHMLADVFQDILCGEPPLRSATVWENTRFCVDTERLKRPEVSQTVSTATCELMVGILEYGRDSGISDVISVIDPLMNRVLKRSNNAPYDYIGKTVQMGKTRAMAALNDCTD</sequence>
<evidence type="ECO:0000256" key="1">
    <source>
        <dbReference type="ARBA" id="ARBA00012340"/>
    </source>
</evidence>
<dbReference type="PRINTS" id="PR01549">
    <property type="entry name" value="AUTOINDCRSYN"/>
</dbReference>
<name>A0A967BCB8_9RHOB</name>
<dbReference type="InterPro" id="IPR001690">
    <property type="entry name" value="Autoind_synthase"/>
</dbReference>
<dbReference type="GO" id="GO:0009372">
    <property type="term" value="P:quorum sensing"/>
    <property type="evidence" value="ECO:0007669"/>
    <property type="project" value="UniProtKB-UniRule"/>
</dbReference>
<dbReference type="EC" id="2.3.1.184" evidence="1 8"/>
<dbReference type="PROSITE" id="PS51187">
    <property type="entry name" value="AUTOINDUCER_SYNTH_2"/>
    <property type="match status" value="1"/>
</dbReference>
<proteinExistence type="inferred from homology"/>
<evidence type="ECO:0000313" key="9">
    <source>
        <dbReference type="EMBL" id="NHQ73431.1"/>
    </source>
</evidence>
<dbReference type="RefSeq" id="WP_167193248.1">
    <property type="nucleotide sequence ID" value="NZ_JAAORB010000003.1"/>
</dbReference>
<comment type="caution">
    <text evidence="9">The sequence shown here is derived from an EMBL/GenBank/DDBJ whole genome shotgun (WGS) entry which is preliminary data.</text>
</comment>
<evidence type="ECO:0000256" key="6">
    <source>
        <dbReference type="ARBA" id="ARBA00048576"/>
    </source>
</evidence>
<keyword evidence="4 8" id="KW-0949">S-adenosyl-L-methionine</keyword>
<keyword evidence="5 7" id="KW-0071">Autoinducer synthesis</keyword>
<evidence type="ECO:0000256" key="7">
    <source>
        <dbReference type="PROSITE-ProRule" id="PRU00533"/>
    </source>
</evidence>
<protein>
    <recommendedName>
        <fullName evidence="1 8">Acyl-homoserine-lactone synthase</fullName>
        <ecNumber evidence="1 8">2.3.1.184</ecNumber>
    </recommendedName>
    <alternativeName>
        <fullName evidence="8">Autoinducer synthesis protein</fullName>
    </alternativeName>
</protein>
<comment type="similarity">
    <text evidence="7 8">Belongs to the autoinducer synthase family.</text>
</comment>
<keyword evidence="2 7" id="KW-0673">Quorum sensing</keyword>
<evidence type="ECO:0000256" key="8">
    <source>
        <dbReference type="RuleBase" id="RU361135"/>
    </source>
</evidence>
<keyword evidence="3 8" id="KW-0808">Transferase</keyword>
<dbReference type="PANTHER" id="PTHR39322:SF1">
    <property type="entry name" value="ISOVALERYL-HOMOSERINE LACTONE SYNTHASE"/>
    <property type="match status" value="1"/>
</dbReference>
<dbReference type="AlphaFoldDB" id="A0A967BCB8"/>
<comment type="catalytic activity">
    <reaction evidence="6 8">
        <text>a fatty acyl-[ACP] + S-adenosyl-L-methionine = an N-acyl-L-homoserine lactone + S-methyl-5'-thioadenosine + holo-[ACP] + H(+)</text>
        <dbReference type="Rhea" id="RHEA:10096"/>
        <dbReference type="Rhea" id="RHEA-COMP:9685"/>
        <dbReference type="Rhea" id="RHEA-COMP:14125"/>
        <dbReference type="ChEBI" id="CHEBI:15378"/>
        <dbReference type="ChEBI" id="CHEBI:17509"/>
        <dbReference type="ChEBI" id="CHEBI:55474"/>
        <dbReference type="ChEBI" id="CHEBI:59789"/>
        <dbReference type="ChEBI" id="CHEBI:64479"/>
        <dbReference type="ChEBI" id="CHEBI:138651"/>
        <dbReference type="EC" id="2.3.1.184"/>
    </reaction>
</comment>
<evidence type="ECO:0000256" key="4">
    <source>
        <dbReference type="ARBA" id="ARBA00022691"/>
    </source>
</evidence>
<dbReference type="GO" id="GO:0061579">
    <property type="term" value="F:N-acyl homoserine lactone synthase activity"/>
    <property type="evidence" value="ECO:0007669"/>
    <property type="project" value="UniProtKB-UniRule"/>
</dbReference>
<evidence type="ECO:0000256" key="3">
    <source>
        <dbReference type="ARBA" id="ARBA00022679"/>
    </source>
</evidence>
<keyword evidence="10" id="KW-1185">Reference proteome</keyword>
<evidence type="ECO:0000313" key="10">
    <source>
        <dbReference type="Proteomes" id="UP000639775"/>
    </source>
</evidence>
<dbReference type="InterPro" id="IPR018311">
    <property type="entry name" value="Autoind_synth_CS"/>
</dbReference>
<dbReference type="PANTHER" id="PTHR39322">
    <property type="entry name" value="ACYL-HOMOSERINE-LACTONE SYNTHASE"/>
    <property type="match status" value="1"/>
</dbReference>
<dbReference type="SUPFAM" id="SSF55729">
    <property type="entry name" value="Acyl-CoA N-acyltransferases (Nat)"/>
    <property type="match status" value="1"/>
</dbReference>
<dbReference type="PROSITE" id="PS00949">
    <property type="entry name" value="AUTOINDUCER_SYNTH_1"/>
    <property type="match status" value="1"/>
</dbReference>
<accession>A0A967BCB8</accession>